<evidence type="ECO:0000256" key="3">
    <source>
        <dbReference type="ARBA" id="ARBA00021495"/>
    </source>
</evidence>
<dbReference type="Proteomes" id="UP000009102">
    <property type="component" value="Chromosome"/>
</dbReference>
<dbReference type="eggNOG" id="COG0643">
    <property type="taxonomic scope" value="Bacteria"/>
</dbReference>
<dbReference type="SMART" id="SM00387">
    <property type="entry name" value="HATPase_c"/>
    <property type="match status" value="1"/>
</dbReference>
<feature type="domain" description="Response regulatory" evidence="14">
    <location>
        <begin position="2032"/>
        <end position="2148"/>
    </location>
</feature>
<evidence type="ECO:0000256" key="9">
    <source>
        <dbReference type="PROSITE-ProRule" id="PRU00110"/>
    </source>
</evidence>
<evidence type="ECO:0000256" key="6">
    <source>
        <dbReference type="ARBA" id="ARBA00022777"/>
    </source>
</evidence>
<dbReference type="PANTHER" id="PTHR43395:SF8">
    <property type="entry name" value="HISTIDINE KINASE"/>
    <property type="match status" value="1"/>
</dbReference>
<dbReference type="Gene3D" id="3.40.50.2300">
    <property type="match status" value="1"/>
</dbReference>
<dbReference type="InterPro" id="IPR008207">
    <property type="entry name" value="Sig_transdc_His_kin_Hpt_dom"/>
</dbReference>
<dbReference type="Pfam" id="PF00072">
    <property type="entry name" value="Response_reg"/>
    <property type="match status" value="1"/>
</dbReference>
<dbReference type="GO" id="GO:0005737">
    <property type="term" value="C:cytoplasm"/>
    <property type="evidence" value="ECO:0007669"/>
    <property type="project" value="InterPro"/>
</dbReference>
<evidence type="ECO:0000259" key="16">
    <source>
        <dbReference type="PROSITE" id="PS50894"/>
    </source>
</evidence>
<dbReference type="PROSITE" id="PS50110">
    <property type="entry name" value="RESPONSE_REGULATORY"/>
    <property type="match status" value="1"/>
</dbReference>
<dbReference type="EC" id="2.7.13.3" evidence="2"/>
<dbReference type="eggNOG" id="COG0745">
    <property type="taxonomic scope" value="Bacteria"/>
</dbReference>
<protein>
    <recommendedName>
        <fullName evidence="3">Chemotaxis protein CheA</fullName>
        <ecNumber evidence="2">2.7.13.3</ecNumber>
    </recommendedName>
</protein>
<dbReference type="InterPro" id="IPR011006">
    <property type="entry name" value="CheY-like_superfamily"/>
</dbReference>
<dbReference type="SMART" id="SM00260">
    <property type="entry name" value="CheW"/>
    <property type="match status" value="1"/>
</dbReference>
<dbReference type="PROSITE" id="PS50894">
    <property type="entry name" value="HPT"/>
    <property type="match status" value="2"/>
</dbReference>
<dbReference type="SMART" id="SM00073">
    <property type="entry name" value="HPT"/>
    <property type="match status" value="2"/>
</dbReference>
<feature type="modified residue" description="4-aspartylphosphate" evidence="10">
    <location>
        <position position="2081"/>
    </location>
</feature>
<dbReference type="eggNOG" id="COG3827">
    <property type="taxonomic scope" value="Bacteria"/>
</dbReference>
<feature type="modified residue" description="Phosphohistidine" evidence="9">
    <location>
        <position position="941"/>
    </location>
</feature>
<dbReference type="RefSeq" id="WP_012823408.1">
    <property type="nucleotide sequence ID" value="NC_013422.1"/>
</dbReference>
<dbReference type="SMART" id="SM01231">
    <property type="entry name" value="H-kinase_dim"/>
    <property type="match status" value="1"/>
</dbReference>
<dbReference type="FunFam" id="3.30.565.10:FF:000016">
    <property type="entry name" value="Chemotaxis protein CheA, putative"/>
    <property type="match status" value="1"/>
</dbReference>
<dbReference type="HOGENOM" id="CLU_000650_0_1_6"/>
<keyword evidence="11" id="KW-0175">Coiled coil</keyword>
<dbReference type="InterPro" id="IPR036097">
    <property type="entry name" value="HisK_dim/P_sf"/>
</dbReference>
<feature type="domain" description="Histidine kinase" evidence="13">
    <location>
        <begin position="1639"/>
        <end position="1872"/>
    </location>
</feature>
<dbReference type="Pfam" id="PF02895">
    <property type="entry name" value="H-kinase_dim"/>
    <property type="match status" value="1"/>
</dbReference>
<feature type="compositionally biased region" description="Polar residues" evidence="12">
    <location>
        <begin position="1084"/>
        <end position="1096"/>
    </location>
</feature>
<feature type="domain" description="HPt" evidence="16">
    <location>
        <begin position="895"/>
        <end position="998"/>
    </location>
</feature>
<dbReference type="SUPFAM" id="SSF52172">
    <property type="entry name" value="CheY-like"/>
    <property type="match status" value="1"/>
</dbReference>
<organism evidence="17 18">
    <name type="scientific">Halothiobacillus neapolitanus (strain ATCC 23641 / DSM 15147 / CIP 104769 / NCIMB 8539 / c2)</name>
    <name type="common">Thiobacillus neapolitanus</name>
    <dbReference type="NCBI Taxonomy" id="555778"/>
    <lineage>
        <taxon>Bacteria</taxon>
        <taxon>Pseudomonadati</taxon>
        <taxon>Pseudomonadota</taxon>
        <taxon>Gammaproteobacteria</taxon>
        <taxon>Chromatiales</taxon>
        <taxon>Halothiobacillaceae</taxon>
        <taxon>Halothiobacillus</taxon>
    </lineage>
</organism>
<keyword evidence="5" id="KW-0808">Transferase</keyword>
<reference evidence="17 18" key="1">
    <citation type="submission" date="2009-10" db="EMBL/GenBank/DDBJ databases">
        <title>Complete sequence of Halothiobacillus neapolitanus c2.</title>
        <authorList>
            <consortium name="US DOE Joint Genome Institute"/>
            <person name="Lucas S."/>
            <person name="Copeland A."/>
            <person name="Lapidus A."/>
            <person name="Glavina del Rio T."/>
            <person name="Tice H."/>
            <person name="Bruce D."/>
            <person name="Goodwin L."/>
            <person name="Pitluck S."/>
            <person name="Davenport K."/>
            <person name="Brettin T."/>
            <person name="Detter J.C."/>
            <person name="Han C."/>
            <person name="Tapia R."/>
            <person name="Larimer F."/>
            <person name="Land M."/>
            <person name="Hauser L."/>
            <person name="Kyrpides N."/>
            <person name="Mikhailova N."/>
            <person name="Kerfeld C."/>
            <person name="Cannon G."/>
            <person name="Heinhort S."/>
        </authorList>
    </citation>
    <scope>NUCLEOTIDE SEQUENCE [LARGE SCALE GENOMIC DNA]</scope>
    <source>
        <strain evidence="18">ATCC 23641 / c2</strain>
    </source>
</reference>
<evidence type="ECO:0000256" key="1">
    <source>
        <dbReference type="ARBA" id="ARBA00000085"/>
    </source>
</evidence>
<dbReference type="PRINTS" id="PR00344">
    <property type="entry name" value="BCTRLSENSOR"/>
</dbReference>
<accession>D0KY49</accession>
<evidence type="ECO:0000256" key="2">
    <source>
        <dbReference type="ARBA" id="ARBA00012438"/>
    </source>
</evidence>
<dbReference type="GO" id="GO:0000155">
    <property type="term" value="F:phosphorelay sensor kinase activity"/>
    <property type="evidence" value="ECO:0007669"/>
    <property type="project" value="InterPro"/>
</dbReference>
<dbReference type="PANTHER" id="PTHR43395">
    <property type="entry name" value="SENSOR HISTIDINE KINASE CHEA"/>
    <property type="match status" value="1"/>
</dbReference>
<evidence type="ECO:0000313" key="18">
    <source>
        <dbReference type="Proteomes" id="UP000009102"/>
    </source>
</evidence>
<dbReference type="Pfam" id="PF01627">
    <property type="entry name" value="Hpt"/>
    <property type="match status" value="3"/>
</dbReference>
<feature type="domain" description="CheW-like" evidence="15">
    <location>
        <begin position="1874"/>
        <end position="2013"/>
    </location>
</feature>
<dbReference type="SUPFAM" id="SSF47384">
    <property type="entry name" value="Homodimeric domain of signal transducing histidine kinase"/>
    <property type="match status" value="1"/>
</dbReference>
<dbReference type="SUPFAM" id="SSF47226">
    <property type="entry name" value="Histidine-containing phosphotransfer domain, HPT domain"/>
    <property type="match status" value="3"/>
</dbReference>
<dbReference type="Gene3D" id="2.30.30.40">
    <property type="entry name" value="SH3 Domains"/>
    <property type="match status" value="1"/>
</dbReference>
<evidence type="ECO:0000256" key="11">
    <source>
        <dbReference type="SAM" id="Coils"/>
    </source>
</evidence>
<evidence type="ECO:0000256" key="10">
    <source>
        <dbReference type="PROSITE-ProRule" id="PRU00169"/>
    </source>
</evidence>
<evidence type="ECO:0000256" key="4">
    <source>
        <dbReference type="ARBA" id="ARBA00022553"/>
    </source>
</evidence>
<dbReference type="Gene3D" id="3.30.565.10">
    <property type="entry name" value="Histidine kinase-like ATPase, C-terminal domain"/>
    <property type="match status" value="1"/>
</dbReference>
<dbReference type="InterPro" id="IPR051315">
    <property type="entry name" value="Bact_Chemotaxis_CheA"/>
</dbReference>
<dbReference type="InterPro" id="IPR002545">
    <property type="entry name" value="CheW-lke_dom"/>
</dbReference>
<dbReference type="InterPro" id="IPR036061">
    <property type="entry name" value="CheW-like_dom_sf"/>
</dbReference>
<comment type="catalytic activity">
    <reaction evidence="1">
        <text>ATP + protein L-histidine = ADP + protein N-phospho-L-histidine.</text>
        <dbReference type="EC" id="2.7.13.3"/>
    </reaction>
</comment>
<evidence type="ECO:0000259" key="15">
    <source>
        <dbReference type="PROSITE" id="PS50851"/>
    </source>
</evidence>
<keyword evidence="6 17" id="KW-0418">Kinase</keyword>
<feature type="coiled-coil region" evidence="11">
    <location>
        <begin position="1579"/>
        <end position="1606"/>
    </location>
</feature>
<dbReference type="CDD" id="cd00088">
    <property type="entry name" value="HPT"/>
    <property type="match status" value="2"/>
</dbReference>
<dbReference type="InterPro" id="IPR001789">
    <property type="entry name" value="Sig_transdc_resp-reg_receiver"/>
</dbReference>
<dbReference type="eggNOG" id="COG2198">
    <property type="taxonomic scope" value="Bacteria"/>
</dbReference>
<evidence type="ECO:0000256" key="5">
    <source>
        <dbReference type="ARBA" id="ARBA00022679"/>
    </source>
</evidence>
<dbReference type="Pfam" id="PF01584">
    <property type="entry name" value="CheW"/>
    <property type="match status" value="1"/>
</dbReference>
<feature type="region of interest" description="Disordered" evidence="12">
    <location>
        <begin position="2155"/>
        <end position="2175"/>
    </location>
</feature>
<evidence type="ECO:0000256" key="8">
    <source>
        <dbReference type="ARBA" id="ARBA00035100"/>
    </source>
</evidence>
<gene>
    <name evidence="17" type="ordered locus">Hneap_0518</name>
</gene>
<dbReference type="PROSITE" id="PS50109">
    <property type="entry name" value="HIS_KIN"/>
    <property type="match status" value="1"/>
</dbReference>
<feature type="compositionally biased region" description="Acidic residues" evidence="12">
    <location>
        <begin position="782"/>
        <end position="793"/>
    </location>
</feature>
<feature type="modified residue" description="Phosphohistidine" evidence="9">
    <location>
        <position position="1400"/>
    </location>
</feature>
<dbReference type="PROSITE" id="PS50851">
    <property type="entry name" value="CHEW"/>
    <property type="match status" value="1"/>
</dbReference>
<dbReference type="InterPro" id="IPR005467">
    <property type="entry name" value="His_kinase_dom"/>
</dbReference>
<name>D0KY49_HALNC</name>
<dbReference type="SUPFAM" id="SSF50341">
    <property type="entry name" value="CheW-like"/>
    <property type="match status" value="1"/>
</dbReference>
<evidence type="ECO:0000259" key="14">
    <source>
        <dbReference type="PROSITE" id="PS50110"/>
    </source>
</evidence>
<keyword evidence="4 10" id="KW-0597">Phosphoprotein</keyword>
<comment type="function">
    <text evidence="8">Involved in the transmission of sensory signals from the chemoreceptors to the flagellar motors. CheA is autophosphorylated; it can transfer its phosphate group to either CheB or CheY.</text>
</comment>
<feature type="region of interest" description="Disordered" evidence="12">
    <location>
        <begin position="776"/>
        <end position="844"/>
    </location>
</feature>
<dbReference type="SUPFAM" id="SSF55874">
    <property type="entry name" value="ATPase domain of HSP90 chaperone/DNA topoisomerase II/histidine kinase"/>
    <property type="match status" value="1"/>
</dbReference>
<dbReference type="InterPro" id="IPR036641">
    <property type="entry name" value="HPT_dom_sf"/>
</dbReference>
<evidence type="ECO:0000313" key="17">
    <source>
        <dbReference type="EMBL" id="ACX95372.1"/>
    </source>
</evidence>
<feature type="region of interest" description="Disordered" evidence="12">
    <location>
        <begin position="672"/>
        <end position="697"/>
    </location>
</feature>
<dbReference type="Gene3D" id="1.20.120.160">
    <property type="entry name" value="HPT domain"/>
    <property type="match status" value="3"/>
</dbReference>
<proteinExistence type="predicted"/>
<keyword evidence="7" id="KW-0902">Two-component regulatory system</keyword>
<dbReference type="GO" id="GO:0006935">
    <property type="term" value="P:chemotaxis"/>
    <property type="evidence" value="ECO:0007669"/>
    <property type="project" value="InterPro"/>
</dbReference>
<dbReference type="KEGG" id="hna:Hneap_0518"/>
<feature type="region of interest" description="Disordered" evidence="12">
    <location>
        <begin position="861"/>
        <end position="890"/>
    </location>
</feature>
<evidence type="ECO:0000259" key="13">
    <source>
        <dbReference type="PROSITE" id="PS50109"/>
    </source>
</evidence>
<sequence length="2175" mass="240419">MRTESKVDSIVLDRLKEGLNEKIDQLLRALEDLSSGAGGNELVFESLDAVKAIDAVLAVSDYQLLRVMLKEQMSALTQLETNPEKAAVLVTTVTEAAWMLRALLDRLSVGATVNAMSLLPMINRLRQSQGLSEVDTENVLARSTVLWSESRVFVNPYVGQIAAKSEEKTKSNQLLASMEQQILLLMRGDVTAIPGLIETFDRIIEREVNRAVVVATRSFEELLGAVHQDQERYLPLAKRMIGRVLRLFRMEIQGRDSLHIRFEAIEFATDMLLELVRVLPDDSELCGERVSNWHELLSTDGERVRFLGLETSALTQVAQVLSEELNAAQDVLDLFVRGAKSDLEPLVRIQPRLEQIVGVLAALNYEHESGLIQGALEQLIQVTRGSVLFDDDFLMQLAVAIMTTEQVVSQIGHLIVDDSKSLTSVDRVVSEALIPLATACYEDVIASKEAVNMALRPTGQPVAPDTLTNAARLIAGVRNVLEMAELRAAMPLINGLHRWLFLHVNNLQLVRSETISALAEVSAAVEFYLENLRDHQKEMVQFLDGALQMLPVLNGGTEAHEGEQPRETLEPQNHNLDVQTSIDEEPQQPVDESLASMDELIAQLSMPNSDEFVEEAEVATALHGEETAVDAMPLETLDPPEDSDTAPIEAGELQAPELVLDENFVLDVSEETHSGEDADVLSQSAREPETAFLAPDTIEAIPAEEPSTEPMVESVEDNAHLGNFDLIEHQHEAASGEEPAGEASQVKADAEFDLPAAWAAELSLDLEQDEPVFEQKSAETPVAEDEPLPDFETLDLSLPPSEKEPVESTTEWSFLQNASDSDIDLTLPPSDPQSPEHPSFLEEPFNSDLSLDALSLPDIEQAPGRAPESETGMVSDAEVGESSAPSATPEFEETLDELAIEMREVFAEEMQEELPALLEAARTWSNQGGRDHLVTLRRGFHTIKGSSRMVGLTAIGDWGWSYEHLLNQVLDDRVTSTPALRADVLSAVSLMNEALPVLSQGQCPPVSYWQESLGWAEAWSNDQSKDGAASESAITESAPEAETLVAEADVPTVESHEWVQDAPSEVDENILEKFAPSEEILQESEASVTETSYEQEVSSDTDADGEVWHVEMSSMDDDTDTEHPDRSPTVVDETTVLPATEPVSEPEEATAQELTPEPAPVIEDPVLREIFDQESSGYIHQLRQQVDHALINWVSLPCDKELVRLVHTLLGSARTAGVQPIARISNRLEEWIRLLEEHNHSLEHEDLAVFQRSLLMMDRLRQWAIEPAFDQPDEEPIEVEIAARIDQLLVEILSAEPETEESVDEYAEFALPEVVDSAEEETSETIQAVPEASTPLFERSADIGMSVRPDDMPGDQDPDILQIFLEEAEELLEKADGYIAHWRQHPHDLDSIRLLHRNLHTLKGGARMAGLLNLADVTHLLEDRLDRARDRGGEQADVLIALVQHTYDALGKMLDLVRRQAPIPAQINLLAQIANEGSAHAIEALVSDDEALREPVTAQIEEPFAESVFEQSVEAPADGSAVTGSVEMTESAESTAPHAAAVANEVRREQIRVDADRIDDLVNQVGENVLLQARVDRQVNGFERQLFELQQTLTRLRGQLRRLEIQTESQMKAELMAETGLSAEEFDPLEFDRFTQVQELSRGIMESLGDISSIEEAMSDITEQSQLLLLQQSRLGRKLQDGMLALRMVRFNDVVGRLRRIVRQVGDEMGRNAELIIHNGETELDRVTIVGLLPSLEHMIRNSLAHGIESPDERRVLGKPEVGQIEITIESAGGNVTLEMKDDGRGLDLDAIRRKAVERKLIPADIDLSDDEARALIFLPGFSTAGNVSQVAGRGVGMDVVAGSVREMGGFVDLQSEFGKFTRIQLNLPLTQAMTRGILISVGDNQFAIPYKGVVSVTRMTSIQLAEQYASPKPAVTLNGEQYPLFYLGELLRHEPFNANAQEVGVRAVFLFKLGERRFAVQVDHQLGGIQLFVKSLGPQLGRIPGLSGATISDEGNVILVLELFELVRQFQRRDDRHLDLTAQVSVRRRPVVLVVDDSLTVRKVTARTLERNNLDVILARDGVEALGFLHEQKPDVVLTDIEMPRMDGFELLGAIRNDEQTRNVPVIMISSRTGQKHRSRAEALGVSAYLGKPYAEADLIGRIESFITDVRDRTRGSGSALEEGRSIQNNEEQG</sequence>
<dbReference type="InterPro" id="IPR004358">
    <property type="entry name" value="Sig_transdc_His_kin-like_C"/>
</dbReference>
<dbReference type="InterPro" id="IPR036890">
    <property type="entry name" value="HATPase_C_sf"/>
</dbReference>
<dbReference type="SMART" id="SM00448">
    <property type="entry name" value="REC"/>
    <property type="match status" value="1"/>
</dbReference>
<dbReference type="InterPro" id="IPR004105">
    <property type="entry name" value="CheA-like_dim"/>
</dbReference>
<evidence type="ECO:0000256" key="12">
    <source>
        <dbReference type="SAM" id="MobiDB-lite"/>
    </source>
</evidence>
<dbReference type="EMBL" id="CP001801">
    <property type="protein sequence ID" value="ACX95372.1"/>
    <property type="molecule type" value="Genomic_DNA"/>
</dbReference>
<dbReference type="Pfam" id="PF02518">
    <property type="entry name" value="HATPase_c"/>
    <property type="match status" value="1"/>
</dbReference>
<dbReference type="InterPro" id="IPR003594">
    <property type="entry name" value="HATPase_dom"/>
</dbReference>
<feature type="region of interest" description="Disordered" evidence="12">
    <location>
        <begin position="1081"/>
        <end position="1101"/>
    </location>
</feature>
<keyword evidence="18" id="KW-1185">Reference proteome</keyword>
<dbReference type="STRING" id="555778.Hneap_0518"/>
<evidence type="ECO:0000256" key="7">
    <source>
        <dbReference type="ARBA" id="ARBA00023012"/>
    </source>
</evidence>
<feature type="domain" description="HPt" evidence="16">
    <location>
        <begin position="1353"/>
        <end position="1457"/>
    </location>
</feature>
<feature type="compositionally biased region" description="Polar residues" evidence="12">
    <location>
        <begin position="807"/>
        <end position="820"/>
    </location>
</feature>